<evidence type="ECO:0000313" key="3">
    <source>
        <dbReference type="Proteomes" id="UP001377567"/>
    </source>
</evidence>
<evidence type="ECO:0000256" key="1">
    <source>
        <dbReference type="SAM" id="MobiDB-lite"/>
    </source>
</evidence>
<feature type="compositionally biased region" description="Basic residues" evidence="1">
    <location>
        <begin position="13"/>
        <end position="23"/>
    </location>
</feature>
<accession>A0AAV5S0P3</accession>
<dbReference type="Proteomes" id="UP001377567">
    <property type="component" value="Unassembled WGS sequence"/>
</dbReference>
<evidence type="ECO:0008006" key="4">
    <source>
        <dbReference type="Google" id="ProtNLM"/>
    </source>
</evidence>
<dbReference type="InterPro" id="IPR032675">
    <property type="entry name" value="LRR_dom_sf"/>
</dbReference>
<dbReference type="EMBL" id="BTGD01000010">
    <property type="protein sequence ID" value="GMM56892.1"/>
    <property type="molecule type" value="Genomic_DNA"/>
</dbReference>
<reference evidence="2 3" key="1">
    <citation type="journal article" date="2023" name="Elife">
        <title>Identification of key yeast species and microbe-microbe interactions impacting larval growth of Drosophila in the wild.</title>
        <authorList>
            <person name="Mure A."/>
            <person name="Sugiura Y."/>
            <person name="Maeda R."/>
            <person name="Honda K."/>
            <person name="Sakurai N."/>
            <person name="Takahashi Y."/>
            <person name="Watada M."/>
            <person name="Katoh T."/>
            <person name="Gotoh A."/>
            <person name="Gotoh Y."/>
            <person name="Taniguchi I."/>
            <person name="Nakamura K."/>
            <person name="Hayashi T."/>
            <person name="Katayama T."/>
            <person name="Uemura T."/>
            <person name="Hattori Y."/>
        </authorList>
    </citation>
    <scope>NUCLEOTIDE SEQUENCE [LARGE SCALE GENOMIC DNA]</scope>
    <source>
        <strain evidence="2 3">KH-74</strain>
    </source>
</reference>
<keyword evidence="3" id="KW-1185">Reference proteome</keyword>
<organism evidence="2 3">
    <name type="scientific">Maudiozyma humilis</name>
    <name type="common">Sour dough yeast</name>
    <name type="synonym">Kazachstania humilis</name>
    <dbReference type="NCBI Taxonomy" id="51915"/>
    <lineage>
        <taxon>Eukaryota</taxon>
        <taxon>Fungi</taxon>
        <taxon>Dikarya</taxon>
        <taxon>Ascomycota</taxon>
        <taxon>Saccharomycotina</taxon>
        <taxon>Saccharomycetes</taxon>
        <taxon>Saccharomycetales</taxon>
        <taxon>Saccharomycetaceae</taxon>
        <taxon>Maudiozyma</taxon>
    </lineage>
</organism>
<dbReference type="AlphaFoldDB" id="A0AAV5S0P3"/>
<gene>
    <name evidence="2" type="ORF">DAKH74_035080</name>
</gene>
<feature type="region of interest" description="Disordered" evidence="1">
    <location>
        <begin position="13"/>
        <end position="120"/>
    </location>
</feature>
<dbReference type="Gene3D" id="3.80.10.10">
    <property type="entry name" value="Ribonuclease Inhibitor"/>
    <property type="match status" value="1"/>
</dbReference>
<feature type="compositionally biased region" description="Pro residues" evidence="1">
    <location>
        <begin position="187"/>
        <end position="199"/>
    </location>
</feature>
<comment type="caution">
    <text evidence="2">The sequence shown here is derived from an EMBL/GenBank/DDBJ whole genome shotgun (WGS) entry which is preliminary data.</text>
</comment>
<evidence type="ECO:0000313" key="2">
    <source>
        <dbReference type="EMBL" id="GMM56892.1"/>
    </source>
</evidence>
<feature type="compositionally biased region" description="Polar residues" evidence="1">
    <location>
        <begin position="50"/>
        <end position="61"/>
    </location>
</feature>
<proteinExistence type="predicted"/>
<name>A0AAV5S0P3_MAUHU</name>
<dbReference type="SUPFAM" id="SSF52047">
    <property type="entry name" value="RNI-like"/>
    <property type="match status" value="1"/>
</dbReference>
<protein>
    <recommendedName>
        <fullName evidence="4">RNI-like protein</fullName>
    </recommendedName>
</protein>
<feature type="region of interest" description="Disordered" evidence="1">
    <location>
        <begin position="174"/>
        <end position="210"/>
    </location>
</feature>
<feature type="region of interest" description="Disordered" evidence="1">
    <location>
        <begin position="1044"/>
        <end position="1070"/>
    </location>
</feature>
<sequence>MSELDVSCDWLYKTKHRSKKKTRTPTTTPTPTPTDPSSTPSHRNGRRRSTSVSNAALSSDTAADPVMTPLTPVSSAGAPNSLRLTKVRTPSSPGSTVSATSATSTGPSPKANAKLARATSLSSSTTKAGFMGKTQGAPAPVKRSLFGSLFGKKGGKSGKTPAAALASIDTAIEGDSGETAESVASPMAPPSPSPTPTIPTPTESAAGSDPLSALRGVSLRRVAFSVAAVAQEPPQQLPSRTPRRGNVVVPADLLAGTAAIAQGIAQGAASPAGATASVESVSAPLTESSPEYRAAVDAQRAQQAEAAMHTREAHAAAKRIAHEVASYGSGPLSASGRAGTTPLRAESPAPAPPLPVVSIDTPIHAHQHHFGEEETSDTTEATPEMVYTRCCHLREILPIPSTLRQLQGRAAPLQSLRFLNARPTLIDVLSFCDFVSVGQVTSLEFDNVALTPAMLRAVLCAARTCGALERLSLRNVPVGPAEWPLLCRLVLDTGITRLDLSQTTVRQPQGEPPLPLRHTLDFGLLAAVLAARPARPLEELLLNGVKFSRDARALAQFSALLPALTRSRDNTPTATAPGPLRLGLASSELSQQQAREVLQWMSTSGTAVEGVDLGYNDLGPSAKTVCNRLATLPYPGLHYFTLNSTGLARAYDAALLIKYLARLPALHFLDLSGLPHLFPDILPYLHKYLPRFPQLRRLHCDNNDLPYKELTVLASILAKCPHLTHVSLLQNTPDKDDTHHSFPRNNCWATLYHLARAGRTLVNLDIHYDAVPPAIQSRIALALVSNMNRAVAGENQGSASAAPDELAAQDDLLFDGALLSETAEQVLHKLNALAQPQDAPAQSIDQTKKYLLKKYFEKMRSVQAEVQREIAAMFARRQAASLRLQEKENLVRLLLLERNLANVLALCAHIPQFNTLMGKAARDSVEESVVPAVPQRPHLMATDSGRTVDVLTGKPVLCRASSSTLVHGREQEQEEGELHRWGVFVQQQNDMYPEPEAPALPPLITKIPSGTNLRTAIMRAKGIDSITDLISNVNSHEVDLESIYGGDSTATDTGDNAESGGVSPDDEVPEVDETYERLLNGISQGRAAQAT</sequence>
<feature type="compositionally biased region" description="Low complexity" evidence="1">
    <location>
        <begin position="89"/>
        <end position="120"/>
    </location>
</feature>
<feature type="region of interest" description="Disordered" evidence="1">
    <location>
        <begin position="327"/>
        <end position="350"/>
    </location>
</feature>